<reference evidence="2" key="1">
    <citation type="submission" date="2023-12" db="EMBL/GenBank/DDBJ databases">
        <title>Genome assembly of Anisodus tanguticus.</title>
        <authorList>
            <person name="Wang Y.-J."/>
        </authorList>
    </citation>
    <scope>NUCLEOTIDE SEQUENCE</scope>
    <source>
        <strain evidence="2">KB-2021</strain>
        <tissue evidence="2">Leaf</tissue>
    </source>
</reference>
<feature type="region of interest" description="Disordered" evidence="1">
    <location>
        <begin position="17"/>
        <end position="60"/>
    </location>
</feature>
<evidence type="ECO:0000313" key="2">
    <source>
        <dbReference type="EMBL" id="KAK4343977.1"/>
    </source>
</evidence>
<evidence type="ECO:0000313" key="3">
    <source>
        <dbReference type="Proteomes" id="UP001291623"/>
    </source>
</evidence>
<evidence type="ECO:0000256" key="1">
    <source>
        <dbReference type="SAM" id="MobiDB-lite"/>
    </source>
</evidence>
<gene>
    <name evidence="2" type="ORF">RND71_037071</name>
</gene>
<dbReference type="AlphaFoldDB" id="A0AAE1R4V5"/>
<proteinExistence type="predicted"/>
<feature type="compositionally biased region" description="Basic and acidic residues" evidence="1">
    <location>
        <begin position="36"/>
        <end position="55"/>
    </location>
</feature>
<comment type="caution">
    <text evidence="2">The sequence shown here is derived from an EMBL/GenBank/DDBJ whole genome shotgun (WGS) entry which is preliminary data.</text>
</comment>
<sequence length="76" mass="8580">MAKMEIMMMIHILKSLVPQEGTEDGDGNDDDNDDTSVEKLMTDSEQKSKQLHDQNVESSTAVPSNTIFCQFFLCYC</sequence>
<keyword evidence="3" id="KW-1185">Reference proteome</keyword>
<name>A0AAE1R4V5_9SOLA</name>
<protein>
    <submittedName>
        <fullName evidence="2">Uncharacterized protein</fullName>
    </submittedName>
</protein>
<dbReference type="EMBL" id="JAVYJV010000020">
    <property type="protein sequence ID" value="KAK4343977.1"/>
    <property type="molecule type" value="Genomic_DNA"/>
</dbReference>
<dbReference type="Proteomes" id="UP001291623">
    <property type="component" value="Unassembled WGS sequence"/>
</dbReference>
<organism evidence="2 3">
    <name type="scientific">Anisodus tanguticus</name>
    <dbReference type="NCBI Taxonomy" id="243964"/>
    <lineage>
        <taxon>Eukaryota</taxon>
        <taxon>Viridiplantae</taxon>
        <taxon>Streptophyta</taxon>
        <taxon>Embryophyta</taxon>
        <taxon>Tracheophyta</taxon>
        <taxon>Spermatophyta</taxon>
        <taxon>Magnoliopsida</taxon>
        <taxon>eudicotyledons</taxon>
        <taxon>Gunneridae</taxon>
        <taxon>Pentapetalae</taxon>
        <taxon>asterids</taxon>
        <taxon>lamiids</taxon>
        <taxon>Solanales</taxon>
        <taxon>Solanaceae</taxon>
        <taxon>Solanoideae</taxon>
        <taxon>Hyoscyameae</taxon>
        <taxon>Anisodus</taxon>
    </lineage>
</organism>
<accession>A0AAE1R4V5</accession>
<feature type="compositionally biased region" description="Acidic residues" evidence="1">
    <location>
        <begin position="21"/>
        <end position="35"/>
    </location>
</feature>